<keyword evidence="2" id="KW-1185">Reference proteome</keyword>
<dbReference type="EMBL" id="CP001710">
    <property type="protein sequence ID" value="ADL58541.1"/>
    <property type="molecule type" value="Genomic_DNA"/>
</dbReference>
<dbReference type="RefSeq" id="WP_013295764.1">
    <property type="nucleotide sequence ID" value="NC_014408.1"/>
</dbReference>
<dbReference type="STRING" id="79929.MTBMA_c09460"/>
<dbReference type="HOGENOM" id="CLU_140791_0_0_2"/>
<gene>
    <name evidence="1" type="ordered locus">MTBMA_c09460</name>
</gene>
<sequence length="158" mass="17465">MSGLEFNLRDDRILFVESDSGTLGIIPSGRRRTLFMNTPDDEVALFLEPDDLIVISAFSSGEKARRGIMALAYLLLEIENPLVVLPENHPGSRRLKMVVSASDTIRLSCEITPGTHPDHHLLCSVSELSGMEIVSENGLVKLLNTPPGIRSRVTKLEW</sequence>
<reference key="1">
    <citation type="submission" date="2009-08" db="EMBL/GenBank/DDBJ databases">
        <title>The genome sequence of Methanothermobacter marburgensis.</title>
        <authorList>
            <person name="Kaster A."/>
            <person name="Seedorf H."/>
            <person name="Goenrich M."/>
            <person name="Wiezer A."/>
            <person name="Liesegang H."/>
            <person name="Thauer R."/>
            <person name="Gottschalk G."/>
        </authorList>
    </citation>
    <scope>NUCLEOTIDE SEQUENCE</scope>
    <source>
        <strain>Marburg</strain>
    </source>
</reference>
<reference evidence="1 2" key="2">
    <citation type="journal article" date="2010" name="J. Bacteriol.">
        <title>Complete genome sequence of Methanothermobacter marburgensis, a methanoarchaeon model organism.</title>
        <authorList>
            <person name="Liesegang H."/>
            <person name="Kaster A.K."/>
            <person name="Wiezer A."/>
            <person name="Goenrich M."/>
            <person name="Wollherr A."/>
            <person name="Seedorf H."/>
            <person name="Gottschalk G."/>
            <person name="Thauer R.K."/>
        </authorList>
    </citation>
    <scope>NUCLEOTIDE SEQUENCE [LARGE SCALE GENOMIC DNA]</scope>
    <source>
        <strain evidence="2">ATCC BAA-927 / DSM 2133 / JCM 14651 / NBRC 100331 / OCM 82 / Marburg</strain>
    </source>
</reference>
<dbReference type="Proteomes" id="UP000000345">
    <property type="component" value="Chromosome"/>
</dbReference>
<organism evidence="1 2">
    <name type="scientific">Methanothermobacter marburgensis (strain ATCC BAA-927 / DSM 2133 / JCM 14651 / NBRC 100331 / OCM 82 / Marburg)</name>
    <name type="common">Methanobacterium thermoautotrophicum</name>
    <dbReference type="NCBI Taxonomy" id="79929"/>
    <lineage>
        <taxon>Archaea</taxon>
        <taxon>Methanobacteriati</taxon>
        <taxon>Methanobacteriota</taxon>
        <taxon>Methanomada group</taxon>
        <taxon>Methanobacteria</taxon>
        <taxon>Methanobacteriales</taxon>
        <taxon>Methanobacteriaceae</taxon>
        <taxon>Methanothermobacter</taxon>
    </lineage>
</organism>
<evidence type="ECO:0000313" key="1">
    <source>
        <dbReference type="EMBL" id="ADL58541.1"/>
    </source>
</evidence>
<accession>D9PWE3</accession>
<dbReference type="AlphaFoldDB" id="D9PWE3"/>
<dbReference type="KEGG" id="mmg:MTBMA_c09460"/>
<protein>
    <submittedName>
        <fullName evidence="1">Uncharacterized protein</fullName>
    </submittedName>
</protein>
<dbReference type="GeneID" id="92393566"/>
<dbReference type="PaxDb" id="79929-MTBMA_c09460"/>
<dbReference type="GeneID" id="9704654"/>
<dbReference type="OrthoDB" id="80177at2157"/>
<proteinExistence type="predicted"/>
<name>D9PWE3_METTM</name>
<evidence type="ECO:0000313" key="2">
    <source>
        <dbReference type="Proteomes" id="UP000000345"/>
    </source>
</evidence>